<dbReference type="GO" id="GO:0046872">
    <property type="term" value="F:metal ion binding"/>
    <property type="evidence" value="ECO:0007669"/>
    <property type="project" value="UniProtKB-KW"/>
</dbReference>
<feature type="domain" description="DNA/RNA non-specific endonuclease/pyrophosphatase/phosphodiesterase" evidence="4">
    <location>
        <begin position="60"/>
        <end position="257"/>
    </location>
</feature>
<evidence type="ECO:0000259" key="3">
    <source>
        <dbReference type="SMART" id="SM00477"/>
    </source>
</evidence>
<proteinExistence type="predicted"/>
<keyword evidence="2" id="KW-0479">Metal-binding</keyword>
<keyword evidence="5" id="KW-0378">Hydrolase</keyword>
<organism evidence="5 6">
    <name type="scientific">Allopseudospirillum japonicum</name>
    <dbReference type="NCBI Taxonomy" id="64971"/>
    <lineage>
        <taxon>Bacteria</taxon>
        <taxon>Pseudomonadati</taxon>
        <taxon>Pseudomonadota</taxon>
        <taxon>Gammaproteobacteria</taxon>
        <taxon>Oceanospirillales</taxon>
        <taxon>Oceanospirillaceae</taxon>
        <taxon>Allopseudospirillum</taxon>
    </lineage>
</organism>
<evidence type="ECO:0000313" key="6">
    <source>
        <dbReference type="Proteomes" id="UP000242999"/>
    </source>
</evidence>
<keyword evidence="6" id="KW-1185">Reference proteome</keyword>
<dbReference type="InterPro" id="IPR044929">
    <property type="entry name" value="DNA/RNA_non-sp_Endonuclease_sf"/>
</dbReference>
<dbReference type="STRING" id="64971.SAMN05421831_10425"/>
<sequence>MQVQHPFRLMQGTSFKTWFKVTLVSVFAVLLSACSDSENAPFAGFPQAQGGWKTWHRVLHNEAFSVGYSDIRLNPLWVSYQLQPLEERRSMPRPSQFETDWRVPWLEHEDYTRSGYDRGHMAPNHAIAQLYGRKAQLETFWMTNISPQSPKLNRGIWRRLEEAALDHFAPLHRQIWVITGPIFGSGFHFLDTSWVQVPEAFYKIFIVPSQGKQPPHLLAFMIPQEVTGKEKLADFVVNIDTLETLTGLDFLTELPDTLEENLERQIDTRSWQIAKLK</sequence>
<evidence type="ECO:0000256" key="1">
    <source>
        <dbReference type="PIRSR" id="PIRSR640255-1"/>
    </source>
</evidence>
<dbReference type="PANTHER" id="PTHR13966">
    <property type="entry name" value="ENDONUCLEASE RELATED"/>
    <property type="match status" value="1"/>
</dbReference>
<reference evidence="6" key="1">
    <citation type="submission" date="2016-10" db="EMBL/GenBank/DDBJ databases">
        <authorList>
            <person name="Varghese N."/>
            <person name="Submissions S."/>
        </authorList>
    </citation>
    <scope>NUCLEOTIDE SEQUENCE [LARGE SCALE GENOMIC DNA]</scope>
    <source>
        <strain evidence="6">DSM 7165</strain>
    </source>
</reference>
<dbReference type="EMBL" id="FNYH01000004">
    <property type="protein sequence ID" value="SEI54522.1"/>
    <property type="molecule type" value="Genomic_DNA"/>
</dbReference>
<dbReference type="InterPro" id="IPR001604">
    <property type="entry name" value="Endo_G_ENPP1-like_dom"/>
</dbReference>
<dbReference type="GO" id="GO:0004519">
    <property type="term" value="F:endonuclease activity"/>
    <property type="evidence" value="ECO:0007669"/>
    <property type="project" value="UniProtKB-KW"/>
</dbReference>
<gene>
    <name evidence="5" type="ORF">SAMN05421831_10425</name>
</gene>
<accession>A0A1H6RTK4</accession>
<evidence type="ECO:0000313" key="5">
    <source>
        <dbReference type="EMBL" id="SEI54522.1"/>
    </source>
</evidence>
<dbReference type="GO" id="GO:0016787">
    <property type="term" value="F:hydrolase activity"/>
    <property type="evidence" value="ECO:0007669"/>
    <property type="project" value="InterPro"/>
</dbReference>
<name>A0A1H6RTK4_9GAMM</name>
<evidence type="ECO:0000256" key="2">
    <source>
        <dbReference type="PIRSR" id="PIRSR640255-2"/>
    </source>
</evidence>
<dbReference type="Gene3D" id="3.40.570.10">
    <property type="entry name" value="Extracellular Endonuclease, subunit A"/>
    <property type="match status" value="1"/>
</dbReference>
<protein>
    <submittedName>
        <fullName evidence="5">Endonuclease G</fullName>
    </submittedName>
</protein>
<feature type="domain" description="ENPP1-3/EXOG-like endonuclease/phosphodiesterase" evidence="3">
    <location>
        <begin position="61"/>
        <end position="257"/>
    </location>
</feature>
<dbReference type="Pfam" id="PF01223">
    <property type="entry name" value="Endonuclease_NS"/>
    <property type="match status" value="1"/>
</dbReference>
<evidence type="ECO:0000259" key="4">
    <source>
        <dbReference type="SMART" id="SM00892"/>
    </source>
</evidence>
<dbReference type="InterPro" id="IPR040255">
    <property type="entry name" value="Non-specific_endonuclease"/>
</dbReference>
<dbReference type="InterPro" id="IPR020821">
    <property type="entry name" value="ENPP1-3/EXOG-like_nuc-like"/>
</dbReference>
<dbReference type="InterPro" id="IPR044925">
    <property type="entry name" value="His-Me_finger_sf"/>
</dbReference>
<dbReference type="GO" id="GO:0003676">
    <property type="term" value="F:nucleic acid binding"/>
    <property type="evidence" value="ECO:0007669"/>
    <property type="project" value="InterPro"/>
</dbReference>
<dbReference type="RefSeq" id="WP_218138988.1">
    <property type="nucleotide sequence ID" value="NZ_FNYH01000004.1"/>
</dbReference>
<dbReference type="PANTHER" id="PTHR13966:SF5">
    <property type="entry name" value="ENDONUCLEASE G, MITOCHONDRIAL"/>
    <property type="match status" value="1"/>
</dbReference>
<keyword evidence="5" id="KW-0540">Nuclease</keyword>
<dbReference type="Proteomes" id="UP000242999">
    <property type="component" value="Unassembled WGS sequence"/>
</dbReference>
<feature type="active site" description="Proton acceptor" evidence="1">
    <location>
        <position position="120"/>
    </location>
</feature>
<feature type="binding site" evidence="2">
    <location>
        <position position="153"/>
    </location>
    <ligand>
        <name>Mg(2+)</name>
        <dbReference type="ChEBI" id="CHEBI:18420"/>
        <note>catalytic</note>
    </ligand>
</feature>
<dbReference type="SMART" id="SM00477">
    <property type="entry name" value="NUC"/>
    <property type="match status" value="1"/>
</dbReference>
<dbReference type="AlphaFoldDB" id="A0A1H6RTK4"/>
<keyword evidence="5" id="KW-0255">Endonuclease</keyword>
<dbReference type="SUPFAM" id="SSF54060">
    <property type="entry name" value="His-Me finger endonucleases"/>
    <property type="match status" value="1"/>
</dbReference>
<dbReference type="SMART" id="SM00892">
    <property type="entry name" value="Endonuclease_NS"/>
    <property type="match status" value="1"/>
</dbReference>